<dbReference type="PANTHER" id="PTHR33116">
    <property type="entry name" value="REVERSE TRANSCRIPTASE ZINC-BINDING DOMAIN-CONTAINING PROTEIN-RELATED-RELATED"/>
    <property type="match status" value="1"/>
</dbReference>
<reference evidence="2" key="1">
    <citation type="journal article" date="2019" name="Nat. Commun.">
        <title>The genome of broomcorn millet.</title>
        <authorList>
            <person name="Zou C."/>
            <person name="Miki D."/>
            <person name="Li D."/>
            <person name="Tang Q."/>
            <person name="Xiao L."/>
            <person name="Rajput S."/>
            <person name="Deng P."/>
            <person name="Jia W."/>
            <person name="Huang R."/>
            <person name="Zhang M."/>
            <person name="Sun Y."/>
            <person name="Hu J."/>
            <person name="Fu X."/>
            <person name="Schnable P.S."/>
            <person name="Li F."/>
            <person name="Zhang H."/>
            <person name="Feng B."/>
            <person name="Zhu X."/>
            <person name="Liu R."/>
            <person name="Schnable J.C."/>
            <person name="Zhu J.-K."/>
            <person name="Zhang H."/>
        </authorList>
    </citation>
    <scope>NUCLEOTIDE SEQUENCE [LARGE SCALE GENOMIC DNA]</scope>
</reference>
<dbReference type="PANTHER" id="PTHR33116:SF86">
    <property type="entry name" value="REVERSE TRANSCRIPTASE DOMAIN-CONTAINING PROTEIN"/>
    <property type="match status" value="1"/>
</dbReference>
<protein>
    <submittedName>
        <fullName evidence="1">Uncharacterized protein</fullName>
    </submittedName>
</protein>
<organism evidence="1 2">
    <name type="scientific">Panicum miliaceum</name>
    <name type="common">Proso millet</name>
    <name type="synonym">Broomcorn millet</name>
    <dbReference type="NCBI Taxonomy" id="4540"/>
    <lineage>
        <taxon>Eukaryota</taxon>
        <taxon>Viridiplantae</taxon>
        <taxon>Streptophyta</taxon>
        <taxon>Embryophyta</taxon>
        <taxon>Tracheophyta</taxon>
        <taxon>Spermatophyta</taxon>
        <taxon>Magnoliopsida</taxon>
        <taxon>Liliopsida</taxon>
        <taxon>Poales</taxon>
        <taxon>Poaceae</taxon>
        <taxon>PACMAD clade</taxon>
        <taxon>Panicoideae</taxon>
        <taxon>Panicodae</taxon>
        <taxon>Paniceae</taxon>
        <taxon>Panicinae</taxon>
        <taxon>Panicum</taxon>
        <taxon>Panicum sect. Panicum</taxon>
    </lineage>
</organism>
<evidence type="ECO:0000313" key="2">
    <source>
        <dbReference type="Proteomes" id="UP000275267"/>
    </source>
</evidence>
<dbReference type="OrthoDB" id="680809at2759"/>
<comment type="caution">
    <text evidence="1">The sequence shown here is derived from an EMBL/GenBank/DDBJ whole genome shotgun (WGS) entry which is preliminary data.</text>
</comment>
<dbReference type="EMBL" id="PQIB02000005">
    <property type="protein sequence ID" value="RLN19211.1"/>
    <property type="molecule type" value="Genomic_DNA"/>
</dbReference>
<sequence length="112" mass="12929">MINKDKSAIMFSSNDAAAKKGEVMQNLEISETMNERYLGLPVHVGKSKSSVFAYLKDRVWQRIQRWKEKLLLREGKEILIKVVAQAIPTFAMGCFHITKDMCEQISNMICRY</sequence>
<keyword evidence="2" id="KW-1185">Reference proteome</keyword>
<evidence type="ECO:0000313" key="1">
    <source>
        <dbReference type="EMBL" id="RLN19211.1"/>
    </source>
</evidence>
<name>A0A3L6SDX9_PANMI</name>
<accession>A0A3L6SDX9</accession>
<dbReference type="Proteomes" id="UP000275267">
    <property type="component" value="Unassembled WGS sequence"/>
</dbReference>
<dbReference type="AlphaFoldDB" id="A0A3L6SDX9"/>
<proteinExistence type="predicted"/>
<gene>
    <name evidence="1" type="ORF">C2845_PM02G15580</name>
</gene>